<comment type="caution">
    <text evidence="1">The sequence shown here is derived from an EMBL/GenBank/DDBJ whole genome shotgun (WGS) entry which is preliminary data.</text>
</comment>
<dbReference type="Proteomes" id="UP001056120">
    <property type="component" value="Linkage Group LG10"/>
</dbReference>
<protein>
    <submittedName>
        <fullName evidence="1">Uncharacterized protein</fullName>
    </submittedName>
</protein>
<accession>A0ACB9I2Q4</accession>
<organism evidence="1 2">
    <name type="scientific">Smallanthus sonchifolius</name>
    <dbReference type="NCBI Taxonomy" id="185202"/>
    <lineage>
        <taxon>Eukaryota</taxon>
        <taxon>Viridiplantae</taxon>
        <taxon>Streptophyta</taxon>
        <taxon>Embryophyta</taxon>
        <taxon>Tracheophyta</taxon>
        <taxon>Spermatophyta</taxon>
        <taxon>Magnoliopsida</taxon>
        <taxon>eudicotyledons</taxon>
        <taxon>Gunneridae</taxon>
        <taxon>Pentapetalae</taxon>
        <taxon>asterids</taxon>
        <taxon>campanulids</taxon>
        <taxon>Asterales</taxon>
        <taxon>Asteraceae</taxon>
        <taxon>Asteroideae</taxon>
        <taxon>Heliantheae alliance</taxon>
        <taxon>Millerieae</taxon>
        <taxon>Smallanthus</taxon>
    </lineage>
</organism>
<dbReference type="EMBL" id="CM042027">
    <property type="protein sequence ID" value="KAI3802494.1"/>
    <property type="molecule type" value="Genomic_DNA"/>
</dbReference>
<reference evidence="1 2" key="2">
    <citation type="journal article" date="2022" name="Mol. Ecol. Resour.">
        <title>The genomes of chicory, endive, great burdock and yacon provide insights into Asteraceae paleo-polyploidization history and plant inulin production.</title>
        <authorList>
            <person name="Fan W."/>
            <person name="Wang S."/>
            <person name="Wang H."/>
            <person name="Wang A."/>
            <person name="Jiang F."/>
            <person name="Liu H."/>
            <person name="Zhao H."/>
            <person name="Xu D."/>
            <person name="Zhang Y."/>
        </authorList>
    </citation>
    <scope>NUCLEOTIDE SEQUENCE [LARGE SCALE GENOMIC DNA]</scope>
    <source>
        <strain evidence="2">cv. Yunnan</strain>
        <tissue evidence="1">Leaves</tissue>
    </source>
</reference>
<proteinExistence type="predicted"/>
<evidence type="ECO:0000313" key="1">
    <source>
        <dbReference type="EMBL" id="KAI3802494.1"/>
    </source>
</evidence>
<sequence length="275" mass="30638">MFPFPVSASAYISTSNEVPIEVHGCLRIHHDGRFERLAGLNTILAGTDQMTDVQCKDVVISHETNLSASPEYPIPTPYEDSWDAIKWVASHARENGPEPWLNAYADLHKVFLAGDSSGANIAHNMAIQVGLNLNPTRINLKGVILLHPYFQGKDPIGPELGKDGDFKALADLMWKLAGRGRIGLDDPLLNPAMDPRISNFGCSKILLCVAEKDKFTVRSLNYKKVMEKRGWKGRVELMESKGERHGFFLFDTSCTNACNLRRRICSFINPTRSNV</sequence>
<keyword evidence="2" id="KW-1185">Reference proteome</keyword>
<evidence type="ECO:0000313" key="2">
    <source>
        <dbReference type="Proteomes" id="UP001056120"/>
    </source>
</evidence>
<gene>
    <name evidence="1" type="ORF">L1987_30626</name>
</gene>
<reference evidence="2" key="1">
    <citation type="journal article" date="2022" name="Mol. Ecol. Resour.">
        <title>The genomes of chicory, endive, great burdock and yacon provide insights into Asteraceae palaeo-polyploidization history and plant inulin production.</title>
        <authorList>
            <person name="Fan W."/>
            <person name="Wang S."/>
            <person name="Wang H."/>
            <person name="Wang A."/>
            <person name="Jiang F."/>
            <person name="Liu H."/>
            <person name="Zhao H."/>
            <person name="Xu D."/>
            <person name="Zhang Y."/>
        </authorList>
    </citation>
    <scope>NUCLEOTIDE SEQUENCE [LARGE SCALE GENOMIC DNA]</scope>
    <source>
        <strain evidence="2">cv. Yunnan</strain>
    </source>
</reference>
<name>A0ACB9I2Q4_9ASTR</name>